<dbReference type="OrthoDB" id="9798618at2"/>
<organism evidence="6 7">
    <name type="scientific">Acidiphilium rubrum</name>
    <dbReference type="NCBI Taxonomy" id="526"/>
    <lineage>
        <taxon>Bacteria</taxon>
        <taxon>Pseudomonadati</taxon>
        <taxon>Pseudomonadota</taxon>
        <taxon>Alphaproteobacteria</taxon>
        <taxon>Acetobacterales</taxon>
        <taxon>Acidocellaceae</taxon>
        <taxon>Acidiphilium</taxon>
    </lineage>
</organism>
<feature type="domain" description="Tim44-like" evidence="5">
    <location>
        <begin position="76"/>
        <end position="221"/>
    </location>
</feature>
<protein>
    <submittedName>
        <fullName evidence="6">Predicted lipid-binding transport protein, Tim44 family</fullName>
    </submittedName>
</protein>
<evidence type="ECO:0000259" key="5">
    <source>
        <dbReference type="SMART" id="SM00978"/>
    </source>
</evidence>
<dbReference type="Proteomes" id="UP000186308">
    <property type="component" value="Unassembled WGS sequence"/>
</dbReference>
<evidence type="ECO:0000256" key="3">
    <source>
        <dbReference type="ARBA" id="ARBA00022946"/>
    </source>
</evidence>
<evidence type="ECO:0000256" key="1">
    <source>
        <dbReference type="ARBA" id="ARBA00004370"/>
    </source>
</evidence>
<comment type="similarity">
    <text evidence="2">Belongs to the Tim44 family.</text>
</comment>
<name>A0A8G2CJB6_ACIRU</name>
<comment type="caution">
    <text evidence="6">The sequence shown here is derived from an EMBL/GenBank/DDBJ whole genome shotgun (WGS) entry which is preliminary data.</text>
</comment>
<dbReference type="GO" id="GO:0016020">
    <property type="term" value="C:membrane"/>
    <property type="evidence" value="ECO:0007669"/>
    <property type="project" value="UniProtKB-SubCell"/>
</dbReference>
<dbReference type="PIRSF" id="PIRSF031890">
    <property type="entry name" value="UCP031890_transporter_Tim44"/>
    <property type="match status" value="1"/>
</dbReference>
<dbReference type="InterPro" id="IPR039544">
    <property type="entry name" value="Tim44-like"/>
</dbReference>
<evidence type="ECO:0000256" key="2">
    <source>
        <dbReference type="ARBA" id="ARBA00009597"/>
    </source>
</evidence>
<evidence type="ECO:0000256" key="4">
    <source>
        <dbReference type="ARBA" id="ARBA00023136"/>
    </source>
</evidence>
<dbReference type="GO" id="GO:0051087">
    <property type="term" value="F:protein-folding chaperone binding"/>
    <property type="evidence" value="ECO:0007669"/>
    <property type="project" value="TreeGrafter"/>
</dbReference>
<dbReference type="EMBL" id="FTNE01000005">
    <property type="protein sequence ID" value="SIQ48359.1"/>
    <property type="molecule type" value="Genomic_DNA"/>
</dbReference>
<dbReference type="SUPFAM" id="SSF54427">
    <property type="entry name" value="NTF2-like"/>
    <property type="match status" value="1"/>
</dbReference>
<dbReference type="Gene3D" id="3.10.450.240">
    <property type="match status" value="1"/>
</dbReference>
<dbReference type="RefSeq" id="WP_029311147.1">
    <property type="nucleotide sequence ID" value="NZ_FTNE01000005.1"/>
</dbReference>
<dbReference type="AlphaFoldDB" id="A0A8G2CJB6"/>
<keyword evidence="4" id="KW-0472">Membrane</keyword>
<dbReference type="PANTHER" id="PTHR10721">
    <property type="entry name" value="MITOCHONDRIAL IMPORT INNER MEMBRANE TRANSLOCASE SUBUNIT TIM44"/>
    <property type="match status" value="1"/>
</dbReference>
<evidence type="ECO:0000313" key="6">
    <source>
        <dbReference type="EMBL" id="SIQ48359.1"/>
    </source>
</evidence>
<comment type="subcellular location">
    <subcellularLocation>
        <location evidence="1">Membrane</location>
    </subcellularLocation>
</comment>
<accession>A0A8G2CJB6</accession>
<reference evidence="6 7" key="1">
    <citation type="submission" date="2017-01" db="EMBL/GenBank/DDBJ databases">
        <authorList>
            <person name="Varghese N."/>
            <person name="Submissions S."/>
        </authorList>
    </citation>
    <scope>NUCLEOTIDE SEQUENCE [LARGE SCALE GENOMIC DNA]</scope>
    <source>
        <strain evidence="6 7">ATCC 35905</strain>
    </source>
</reference>
<dbReference type="NCBIfam" id="NF033779">
    <property type="entry name" value="Tim44_TimA_adap"/>
    <property type="match status" value="1"/>
</dbReference>
<gene>
    <name evidence="6" type="ORF">SAMN05421828_10583</name>
</gene>
<dbReference type="SMART" id="SM00978">
    <property type="entry name" value="Tim44"/>
    <property type="match status" value="1"/>
</dbReference>
<sequence>MYDGFPIDLVLLALVAGFLVLRLRSVLGKRTGYERPPLPDQQAVGLRGPAAPVIDGFAEAARAKPGRPIPSPHTNVGQVLGRIAQSDRGFDPVKFVDSAEASFRRIVTAFAAGDLTTLRSLLTPTVYATFEHAITQRAEAGETQQTEIKQIVEASIDEAEMLGDHAVIVVRFVSDQENFTRDRAGQVIAGTEAVTEIVDLWSFERSVNGSDPVWRLAAARSG</sequence>
<evidence type="ECO:0000313" key="7">
    <source>
        <dbReference type="Proteomes" id="UP000186308"/>
    </source>
</evidence>
<dbReference type="PANTHER" id="PTHR10721:SF1">
    <property type="entry name" value="MITOCHONDRIAL IMPORT INNER MEMBRANE TRANSLOCASE SUBUNIT TIM44"/>
    <property type="match status" value="1"/>
</dbReference>
<dbReference type="InterPro" id="IPR032710">
    <property type="entry name" value="NTF2-like_dom_sf"/>
</dbReference>
<dbReference type="Pfam" id="PF04280">
    <property type="entry name" value="Tim44"/>
    <property type="match status" value="1"/>
</dbReference>
<keyword evidence="3" id="KW-0809">Transit peptide</keyword>
<dbReference type="GO" id="GO:0030150">
    <property type="term" value="P:protein import into mitochondrial matrix"/>
    <property type="evidence" value="ECO:0007669"/>
    <property type="project" value="TreeGrafter"/>
</dbReference>
<proteinExistence type="inferred from homology"/>
<dbReference type="InterPro" id="IPR016985">
    <property type="entry name" value="UCP031890_Tim44-rel"/>
</dbReference>
<dbReference type="InterPro" id="IPR007379">
    <property type="entry name" value="Tim44-like_dom"/>
</dbReference>
<keyword evidence="7" id="KW-1185">Reference proteome</keyword>